<name>A0ACB8WYV7_9TELE</name>
<organism evidence="1 2">
    <name type="scientific">Scortum barcoo</name>
    <name type="common">barcoo grunter</name>
    <dbReference type="NCBI Taxonomy" id="214431"/>
    <lineage>
        <taxon>Eukaryota</taxon>
        <taxon>Metazoa</taxon>
        <taxon>Chordata</taxon>
        <taxon>Craniata</taxon>
        <taxon>Vertebrata</taxon>
        <taxon>Euteleostomi</taxon>
        <taxon>Actinopterygii</taxon>
        <taxon>Neopterygii</taxon>
        <taxon>Teleostei</taxon>
        <taxon>Neoteleostei</taxon>
        <taxon>Acanthomorphata</taxon>
        <taxon>Eupercaria</taxon>
        <taxon>Centrarchiformes</taxon>
        <taxon>Terapontoidei</taxon>
        <taxon>Terapontidae</taxon>
        <taxon>Scortum</taxon>
    </lineage>
</organism>
<evidence type="ECO:0000313" key="1">
    <source>
        <dbReference type="EMBL" id="KAI3372643.1"/>
    </source>
</evidence>
<comment type="caution">
    <text evidence="1">The sequence shown here is derived from an EMBL/GenBank/DDBJ whole genome shotgun (WGS) entry which is preliminary data.</text>
</comment>
<evidence type="ECO:0000313" key="2">
    <source>
        <dbReference type="Proteomes" id="UP000831701"/>
    </source>
</evidence>
<accession>A0ACB8WYV7</accession>
<proteinExistence type="predicted"/>
<keyword evidence="2" id="KW-1185">Reference proteome</keyword>
<gene>
    <name evidence="1" type="ORF">L3Q82_023116</name>
</gene>
<dbReference type="Proteomes" id="UP000831701">
    <property type="component" value="Chromosome 5"/>
</dbReference>
<protein>
    <submittedName>
        <fullName evidence="1">Uncharacterized protein</fullName>
    </submittedName>
</protein>
<dbReference type="EMBL" id="CM041535">
    <property type="protein sequence ID" value="KAI3372643.1"/>
    <property type="molecule type" value="Genomic_DNA"/>
</dbReference>
<reference evidence="1" key="1">
    <citation type="submission" date="2022-04" db="EMBL/GenBank/DDBJ databases">
        <title>Jade perch genome.</title>
        <authorList>
            <person name="Chao B."/>
        </authorList>
    </citation>
    <scope>NUCLEOTIDE SEQUENCE</scope>
    <source>
        <strain evidence="1">CB-2022</strain>
    </source>
</reference>
<sequence>MEAWRRSEQDGRPPSIYFIPFPRNRSQQDNDDPFRVSRHSLDPQTPPQYSTSTVYCGPPPSYNELGFKPDDLPPAYTEYHVPVYPITDVVQPQSNNHSTCVEVTDRLMDSDTGVL</sequence>